<protein>
    <submittedName>
        <fullName evidence="2">ABC transporter permease</fullName>
    </submittedName>
</protein>
<accession>A0ABR8Y319</accession>
<dbReference type="Proteomes" id="UP000619101">
    <property type="component" value="Unassembled WGS sequence"/>
</dbReference>
<organism evidence="2 3">
    <name type="scientific">Solibacillus faecavium</name>
    <dbReference type="NCBI Taxonomy" id="2762221"/>
    <lineage>
        <taxon>Bacteria</taxon>
        <taxon>Bacillati</taxon>
        <taxon>Bacillota</taxon>
        <taxon>Bacilli</taxon>
        <taxon>Bacillales</taxon>
        <taxon>Caryophanaceae</taxon>
        <taxon>Solibacillus</taxon>
    </lineage>
</organism>
<reference evidence="2 3" key="1">
    <citation type="submission" date="2020-08" db="EMBL/GenBank/DDBJ databases">
        <title>A Genomic Blueprint of the Chicken Gut Microbiome.</title>
        <authorList>
            <person name="Gilroy R."/>
            <person name="Ravi A."/>
            <person name="Getino M."/>
            <person name="Pursley I."/>
            <person name="Horton D.L."/>
            <person name="Alikhan N.-F."/>
            <person name="Baker D."/>
            <person name="Gharbi K."/>
            <person name="Hall N."/>
            <person name="Watson M."/>
            <person name="Adriaenssens E.M."/>
            <person name="Foster-Nyarko E."/>
            <person name="Jarju S."/>
            <person name="Secka A."/>
            <person name="Antonio M."/>
            <person name="Oren A."/>
            <person name="Chaudhuri R."/>
            <person name="La Ragione R.M."/>
            <person name="Hildebrand F."/>
            <person name="Pallen M.J."/>
        </authorList>
    </citation>
    <scope>NUCLEOTIDE SEQUENCE [LARGE SCALE GENOMIC DNA]</scope>
    <source>
        <strain evidence="2 3">A46</strain>
    </source>
</reference>
<keyword evidence="1" id="KW-1133">Transmembrane helix</keyword>
<gene>
    <name evidence="2" type="ORF">H9635_17875</name>
</gene>
<sequence length="260" mass="29006">MQQFKALFLKEWRESVRSFKLLWIPLVFILLGISDPIMNYFMEDILKAVGNMPEGFMLTMPELQPADLLMASTGQFQSIGLLVLIAAYIGIFSRERQNGTATLIYVRPVSFTAMYMSKWMVASIIAMISAIAGYAGSMYYTALLYGTVEWMKFFAMLGTYCLWLLFVMAVTVAMSAAFNTSIAAAVTIVIISLGLFIDSLFGAFWSLTPWKLANYGIALLTDSVLLKTYWLTVLMVVGLTILSSILGIVMSRKNMGQLKI</sequence>
<feature type="transmembrane region" description="Helical" evidence="1">
    <location>
        <begin position="119"/>
        <end position="141"/>
    </location>
</feature>
<comment type="caution">
    <text evidence="2">The sequence shown here is derived from an EMBL/GenBank/DDBJ whole genome shotgun (WGS) entry which is preliminary data.</text>
</comment>
<keyword evidence="1" id="KW-0812">Transmembrane</keyword>
<evidence type="ECO:0000256" key="1">
    <source>
        <dbReference type="SAM" id="Phobius"/>
    </source>
</evidence>
<feature type="transmembrane region" description="Helical" evidence="1">
    <location>
        <begin position="68"/>
        <end position="91"/>
    </location>
</feature>
<dbReference type="Pfam" id="PF12679">
    <property type="entry name" value="ABC2_membrane_2"/>
    <property type="match status" value="1"/>
</dbReference>
<feature type="transmembrane region" description="Helical" evidence="1">
    <location>
        <begin position="182"/>
        <end position="208"/>
    </location>
</feature>
<proteinExistence type="predicted"/>
<dbReference type="RefSeq" id="WP_191701673.1">
    <property type="nucleotide sequence ID" value="NZ_JACSPZ010000012.1"/>
</dbReference>
<keyword evidence="1" id="KW-0472">Membrane</keyword>
<evidence type="ECO:0000313" key="2">
    <source>
        <dbReference type="EMBL" id="MBD8038617.1"/>
    </source>
</evidence>
<feature type="transmembrane region" description="Helical" evidence="1">
    <location>
        <begin position="21"/>
        <end position="42"/>
    </location>
</feature>
<feature type="transmembrane region" description="Helical" evidence="1">
    <location>
        <begin position="153"/>
        <end position="175"/>
    </location>
</feature>
<feature type="transmembrane region" description="Helical" evidence="1">
    <location>
        <begin position="228"/>
        <end position="250"/>
    </location>
</feature>
<dbReference type="EMBL" id="JACSPZ010000012">
    <property type="protein sequence ID" value="MBD8038617.1"/>
    <property type="molecule type" value="Genomic_DNA"/>
</dbReference>
<keyword evidence="3" id="KW-1185">Reference proteome</keyword>
<name>A0ABR8Y319_9BACL</name>
<evidence type="ECO:0000313" key="3">
    <source>
        <dbReference type="Proteomes" id="UP000619101"/>
    </source>
</evidence>